<feature type="transmembrane region" description="Helical" evidence="21">
    <location>
        <begin position="201"/>
        <end position="219"/>
    </location>
</feature>
<dbReference type="InterPro" id="IPR000133">
    <property type="entry name" value="ER_ret_rcpt"/>
</dbReference>
<organism evidence="24">
    <name type="scientific">Brassica napus</name>
    <name type="common">Rape</name>
    <dbReference type="NCBI Taxonomy" id="3708"/>
    <lineage>
        <taxon>Eukaryota</taxon>
        <taxon>Viridiplantae</taxon>
        <taxon>Streptophyta</taxon>
        <taxon>Embryophyta</taxon>
        <taxon>Tracheophyta</taxon>
        <taxon>Spermatophyta</taxon>
        <taxon>Magnoliopsida</taxon>
        <taxon>eudicotyledons</taxon>
        <taxon>Gunneridae</taxon>
        <taxon>Pentapetalae</taxon>
        <taxon>rosids</taxon>
        <taxon>malvids</taxon>
        <taxon>Brassicales</taxon>
        <taxon>Brassicaceae</taxon>
        <taxon>Brassiceae</taxon>
        <taxon>Brassica</taxon>
    </lineage>
</organism>
<dbReference type="InterPro" id="IPR016455">
    <property type="entry name" value="XTH"/>
</dbReference>
<dbReference type="PRINTS" id="PR00660">
    <property type="entry name" value="ERLUMENR"/>
</dbReference>
<dbReference type="GO" id="GO:0004553">
    <property type="term" value="F:hydrolase activity, hydrolyzing O-glycosyl compounds"/>
    <property type="evidence" value="ECO:0007669"/>
    <property type="project" value="InterPro"/>
</dbReference>
<comment type="caution">
    <text evidence="21">Lacks conserved residue(s) required for the propagation of feature annotation.</text>
</comment>
<dbReference type="GO" id="GO:0071555">
    <property type="term" value="P:cell wall organization"/>
    <property type="evidence" value="ECO:0007669"/>
    <property type="project" value="UniProtKB-KW"/>
</dbReference>
<dbReference type="Pfam" id="PF00810">
    <property type="entry name" value="ER_lumen_recept"/>
    <property type="match status" value="1"/>
</dbReference>
<dbReference type="InterPro" id="IPR010713">
    <property type="entry name" value="XET_C"/>
</dbReference>
<dbReference type="InterPro" id="IPR000757">
    <property type="entry name" value="Beta-glucanase-like"/>
</dbReference>
<evidence type="ECO:0000256" key="11">
    <source>
        <dbReference type="ARBA" id="ARBA00022729"/>
    </source>
</evidence>
<dbReference type="GO" id="GO:0016192">
    <property type="term" value="P:vesicle-mediated transport"/>
    <property type="evidence" value="ECO:0007669"/>
    <property type="project" value="UniProtKB-KW"/>
</dbReference>
<dbReference type="PROSITE" id="PS00952">
    <property type="entry name" value="ER_LUMEN_RECEPTOR_2"/>
    <property type="match status" value="1"/>
</dbReference>
<feature type="transmembrane region" description="Helical" evidence="21">
    <location>
        <begin position="170"/>
        <end position="189"/>
    </location>
</feature>
<evidence type="ECO:0000256" key="6">
    <source>
        <dbReference type="ARBA" id="ARBA00022512"/>
    </source>
</evidence>
<dbReference type="AlphaFoldDB" id="A0A816LME8"/>
<comment type="similarity">
    <text evidence="4 21">Belongs to the ERD2 family.</text>
</comment>
<proteinExistence type="inferred from homology"/>
<keyword evidence="13" id="KW-0931">ER-Golgi transport</keyword>
<dbReference type="Gene3D" id="2.60.120.200">
    <property type="match status" value="1"/>
</dbReference>
<keyword evidence="5 21" id="KW-0813">Transport</keyword>
<feature type="domain" description="GH16" evidence="23">
    <location>
        <begin position="219"/>
        <end position="451"/>
    </location>
</feature>
<evidence type="ECO:0000256" key="7">
    <source>
        <dbReference type="ARBA" id="ARBA00022523"/>
    </source>
</evidence>
<dbReference type="GO" id="GO:0010411">
    <property type="term" value="P:xyloglucan metabolic process"/>
    <property type="evidence" value="ECO:0007669"/>
    <property type="project" value="InterPro"/>
</dbReference>
<dbReference type="GO" id="GO:0015031">
    <property type="term" value="P:protein transport"/>
    <property type="evidence" value="ECO:0007669"/>
    <property type="project" value="UniProtKB-KW"/>
</dbReference>
<keyword evidence="15 21" id="KW-1133">Transmembrane helix</keyword>
<evidence type="ECO:0000256" key="8">
    <source>
        <dbReference type="ARBA" id="ARBA00022525"/>
    </source>
</evidence>
<feature type="transmembrane region" description="Helical" evidence="21">
    <location>
        <begin position="231"/>
        <end position="252"/>
    </location>
</feature>
<evidence type="ECO:0000256" key="19">
    <source>
        <dbReference type="ARBA" id="ARBA00023316"/>
    </source>
</evidence>
<reference evidence="24" key="1">
    <citation type="submission" date="2021-01" db="EMBL/GenBank/DDBJ databases">
        <authorList>
            <consortium name="Genoscope - CEA"/>
            <person name="William W."/>
        </authorList>
    </citation>
    <scope>NUCLEOTIDE SEQUENCE</scope>
</reference>
<keyword evidence="6" id="KW-0134">Cell wall</keyword>
<evidence type="ECO:0000259" key="23">
    <source>
        <dbReference type="PROSITE" id="PS51762"/>
    </source>
</evidence>
<dbReference type="GO" id="GO:0042546">
    <property type="term" value="P:cell wall biogenesis"/>
    <property type="evidence" value="ECO:0007669"/>
    <property type="project" value="InterPro"/>
</dbReference>
<dbReference type="Proteomes" id="UP001295469">
    <property type="component" value="Chromosome C07"/>
</dbReference>
<evidence type="ECO:0000256" key="18">
    <source>
        <dbReference type="ARBA" id="ARBA00023170"/>
    </source>
</evidence>
<gene>
    <name evidence="24" type="ORF">DARMORV10_C07P11080.1</name>
</gene>
<evidence type="ECO:0000256" key="1">
    <source>
        <dbReference type="ARBA" id="ARBA00004191"/>
    </source>
</evidence>
<dbReference type="GO" id="GO:0005789">
    <property type="term" value="C:endoplasmic reticulum membrane"/>
    <property type="evidence" value="ECO:0007669"/>
    <property type="project" value="UniProtKB-SubCell"/>
</dbReference>
<dbReference type="EMBL" id="HG994371">
    <property type="protein sequence ID" value="CAF1961445.1"/>
    <property type="molecule type" value="Genomic_DNA"/>
</dbReference>
<keyword evidence="18 21" id="KW-0675">Receptor</keyword>
<keyword evidence="8" id="KW-0964">Secreted</keyword>
<evidence type="ECO:0000256" key="22">
    <source>
        <dbReference type="SAM" id="MobiDB-lite"/>
    </source>
</evidence>
<dbReference type="Pfam" id="PF06955">
    <property type="entry name" value="XET_C"/>
    <property type="match status" value="1"/>
</dbReference>
<evidence type="ECO:0000256" key="15">
    <source>
        <dbReference type="ARBA" id="ARBA00022989"/>
    </source>
</evidence>
<comment type="subcellular location">
    <subcellularLocation>
        <location evidence="3 21">Endoplasmic reticulum membrane</location>
        <topology evidence="3 21">Multi-pass membrane protein</topology>
    </subcellularLocation>
    <subcellularLocation>
        <location evidence="1">Secreted</location>
        <location evidence="1">Cell wall</location>
    </subcellularLocation>
    <subcellularLocation>
        <location evidence="2">Secreted</location>
        <location evidence="2">Extracellular space</location>
        <location evidence="2">Apoplast</location>
    </subcellularLocation>
</comment>
<dbReference type="PROSITE" id="PS51762">
    <property type="entry name" value="GH16_2"/>
    <property type="match status" value="1"/>
</dbReference>
<feature type="compositionally biased region" description="Basic residues" evidence="22">
    <location>
        <begin position="12"/>
        <end position="24"/>
    </location>
</feature>
<feature type="transmembrane region" description="Helical" evidence="21">
    <location>
        <begin position="147"/>
        <end position="164"/>
    </location>
</feature>
<sequence length="519" mass="60495">RSNGLSLPEGKKQKHGRSLWKRQPPRSILARAEPVLWKETKEEDRDRKKMNIFRLAGDMTHLASVLVLLLKIHTIKSCAGVSLRTQELYAIVFATRYLDIFTSFVSVYNTFMKLVFLGSSFSIVWYMRYHKAVHRTYDREQDTFRHWFLVLPCLVLALLIHEKFTFLEVLWTFSLYLEAVAILPQLVLLQRTRNIDNLTGQYILLLGGYRGLYILNWIYRYFTEPHFVHWITWIAGLVQTLLYADFFYYYFLRFIGGRGVEKYVTFGQNYVVKWGQGHISTLHSGKEVDLYMDQSSGAGFESKNIYGSGLFQMRIKVPGGNSGGVVTAFYLTSLGSNHDEIDFEFLGNNDGKPITLQTNVFANGEGNREERFLLWFNPIKHYHTYGILWNPYQIVFYVDNIPIRVYKNQNGVNYPSKPMQVEASLWNGDAWATDGGRTKINYAYSPFIAHFQDFSGLSGCYIDGRSDNVATCGSSNYWWNGGKYQRLSGYEQKIYEHIRKKYMNYDYCTKYQSPPRECY</sequence>
<evidence type="ECO:0000256" key="5">
    <source>
        <dbReference type="ARBA" id="ARBA00022448"/>
    </source>
</evidence>
<dbReference type="GO" id="GO:0006621">
    <property type="term" value="P:protein retention in ER lumen"/>
    <property type="evidence" value="ECO:0007669"/>
    <property type="project" value="InterPro"/>
</dbReference>
<keyword evidence="9" id="KW-0808">Transferase</keyword>
<comment type="catalytic activity">
    <reaction evidence="20">
        <text>breaks a beta-(1-&gt;4) bond in the backbone of a xyloglucan and transfers the xyloglucanyl segment on to O-4 of the non-reducing terminal glucose residue of an acceptor, which can be a xyloglucan or an oligosaccharide of xyloglucan.</text>
        <dbReference type="EC" id="2.4.1.207"/>
    </reaction>
</comment>
<name>A0A816LME8_BRANA</name>
<dbReference type="PANTHER" id="PTHR10585">
    <property type="entry name" value="ER LUMEN PROTEIN RETAINING RECEPTOR"/>
    <property type="match status" value="1"/>
</dbReference>
<dbReference type="PROSITE" id="PS00951">
    <property type="entry name" value="ER_LUMEN_RECEPTOR_1"/>
    <property type="match status" value="1"/>
</dbReference>
<keyword evidence="19" id="KW-0961">Cell wall biogenesis/degradation</keyword>
<evidence type="ECO:0000256" key="13">
    <source>
        <dbReference type="ARBA" id="ARBA00022892"/>
    </source>
</evidence>
<keyword evidence="11" id="KW-0732">Signal</keyword>
<dbReference type="GO" id="GO:0048046">
    <property type="term" value="C:apoplast"/>
    <property type="evidence" value="ECO:0007669"/>
    <property type="project" value="UniProtKB-SubCell"/>
</dbReference>
<dbReference type="SUPFAM" id="SSF49899">
    <property type="entry name" value="Concanavalin A-like lectins/glucanases"/>
    <property type="match status" value="1"/>
</dbReference>
<feature type="transmembrane region" description="Helical" evidence="21">
    <location>
        <begin position="107"/>
        <end position="126"/>
    </location>
</feature>
<keyword evidence="14 21" id="KW-0653">Protein transport</keyword>
<keyword evidence="16 21" id="KW-0472">Membrane</keyword>
<dbReference type="InterPro" id="IPR013320">
    <property type="entry name" value="ConA-like_dom_sf"/>
</dbReference>
<keyword evidence="12 21" id="KW-0256">Endoplasmic reticulum</keyword>
<evidence type="ECO:0000256" key="4">
    <source>
        <dbReference type="ARBA" id="ARBA00010120"/>
    </source>
</evidence>
<evidence type="ECO:0000313" key="24">
    <source>
        <dbReference type="EMBL" id="CAF1961445.1"/>
    </source>
</evidence>
<feature type="non-terminal residue" evidence="24">
    <location>
        <position position="519"/>
    </location>
</feature>
<evidence type="ECO:0000256" key="20">
    <source>
        <dbReference type="ARBA" id="ARBA00034022"/>
    </source>
</evidence>
<evidence type="ECO:0000256" key="12">
    <source>
        <dbReference type="ARBA" id="ARBA00022824"/>
    </source>
</evidence>
<evidence type="ECO:0000256" key="9">
    <source>
        <dbReference type="ARBA" id="ARBA00022679"/>
    </source>
</evidence>
<dbReference type="Pfam" id="PF00722">
    <property type="entry name" value="Glyco_hydro_16"/>
    <property type="match status" value="1"/>
</dbReference>
<evidence type="ECO:0000256" key="3">
    <source>
        <dbReference type="ARBA" id="ARBA00004477"/>
    </source>
</evidence>
<keyword evidence="7" id="KW-0052">Apoplast</keyword>
<dbReference type="GO" id="GO:0016762">
    <property type="term" value="F:xyloglucan:xyloglucosyl transferase activity"/>
    <property type="evidence" value="ECO:0007669"/>
    <property type="project" value="UniProtKB-EC"/>
</dbReference>
<evidence type="ECO:0000256" key="21">
    <source>
        <dbReference type="RuleBase" id="RU000634"/>
    </source>
</evidence>
<dbReference type="GO" id="GO:0046923">
    <property type="term" value="F:ER retention sequence binding"/>
    <property type="evidence" value="ECO:0007669"/>
    <property type="project" value="InterPro"/>
</dbReference>
<evidence type="ECO:0000256" key="10">
    <source>
        <dbReference type="ARBA" id="ARBA00022692"/>
    </source>
</evidence>
<accession>A0A816LME8</accession>
<dbReference type="CDD" id="cd02176">
    <property type="entry name" value="GH16_XET"/>
    <property type="match status" value="1"/>
</dbReference>
<evidence type="ECO:0000256" key="14">
    <source>
        <dbReference type="ARBA" id="ARBA00022927"/>
    </source>
</evidence>
<evidence type="ECO:0000256" key="16">
    <source>
        <dbReference type="ARBA" id="ARBA00023136"/>
    </source>
</evidence>
<keyword evidence="17" id="KW-1015">Disulfide bond</keyword>
<evidence type="ECO:0000256" key="2">
    <source>
        <dbReference type="ARBA" id="ARBA00004271"/>
    </source>
</evidence>
<keyword evidence="10 21" id="KW-0812">Transmembrane</keyword>
<evidence type="ECO:0000256" key="17">
    <source>
        <dbReference type="ARBA" id="ARBA00023157"/>
    </source>
</evidence>
<feature type="region of interest" description="Disordered" evidence="22">
    <location>
        <begin position="1"/>
        <end position="26"/>
    </location>
</feature>
<protein>
    <recommendedName>
        <fullName evidence="21">ER lumen protein-retaining receptor</fullName>
    </recommendedName>
</protein>